<dbReference type="InParanoid" id="A0A1Y1UHK6"/>
<evidence type="ECO:0000256" key="4">
    <source>
        <dbReference type="PIRSR" id="PIRSR606710-1"/>
    </source>
</evidence>
<dbReference type="OrthoDB" id="2139957at2759"/>
<protein>
    <submittedName>
        <fullName evidence="8">Glycosyl hydrolase</fullName>
    </submittedName>
</protein>
<proteinExistence type="inferred from homology"/>
<sequence>MSSYRNPILPGFNPDPTILFHDGSYFIITSSFEYFPGLPVYESTDLVSWRLIGHVLTRPSQLHLRACEPSGGIFAPTLRYNQNDGLFYVTVCALHRMRAAVQGDSQPSPRGFYVTTKDLRGGQWSDPVYYDQLGIDQDLCFGSDGKTYLSVARSYPSDSARFNLGVFTTEIDLITGRSLRPAEFVRQSSTEVPIAEGPHLIEKDDYWYLFVAEGGTEMMHQEWVYRSQSGPYGPWEVGPAKDASGQGINPLVFNDTHREIRQTGHMDITRGGDGRWWAVFLGVRPQWETYGDCVESQLGRETFLAPLEWNEEGWPVVNSGQPISIKGLSSAQLPLAPPDYAKRFQFSPETDIFLDGWYQMRTPQCKFYSLTDRPGSIAIHGNGYTLENDESPAILLTKQLSFKAVFELDLDFAPENAGEEAGVAIWYSKWNSGRIGVVGVKSTNGQMGRELRIQLPDVKEVAPKIIKTPLLSTKDPIHLRIVAEPTRYHFEVAESGSTLKRVATMFSKGLTKTVPIPWLFVGTHFAIYCQGQGDQRCFAPAFFSNIEMRGSHD</sequence>
<dbReference type="CDD" id="cd18617">
    <property type="entry name" value="GH43_XynB-like"/>
    <property type="match status" value="1"/>
</dbReference>
<dbReference type="Proteomes" id="UP000193218">
    <property type="component" value="Unassembled WGS sequence"/>
</dbReference>
<dbReference type="PANTHER" id="PTHR42812">
    <property type="entry name" value="BETA-XYLOSIDASE"/>
    <property type="match status" value="1"/>
</dbReference>
<dbReference type="InterPro" id="IPR051795">
    <property type="entry name" value="Glycosyl_Hydrlase_43"/>
</dbReference>
<keyword evidence="2 6" id="KW-0378">Hydrolase</keyword>
<evidence type="ECO:0000256" key="3">
    <source>
        <dbReference type="ARBA" id="ARBA00023295"/>
    </source>
</evidence>
<dbReference type="Gene3D" id="2.60.120.200">
    <property type="match status" value="1"/>
</dbReference>
<dbReference type="InterPro" id="IPR041542">
    <property type="entry name" value="GH43_C2"/>
</dbReference>
<evidence type="ECO:0000313" key="8">
    <source>
        <dbReference type="EMBL" id="ORX37512.1"/>
    </source>
</evidence>
<dbReference type="Pfam" id="PF04616">
    <property type="entry name" value="Glyco_hydro_43"/>
    <property type="match status" value="1"/>
</dbReference>
<gene>
    <name evidence="8" type="ORF">BD324DRAFT_650089</name>
</gene>
<dbReference type="EMBL" id="NBSH01000005">
    <property type="protein sequence ID" value="ORX37512.1"/>
    <property type="molecule type" value="Genomic_DNA"/>
</dbReference>
<keyword evidence="9" id="KW-1185">Reference proteome</keyword>
<evidence type="ECO:0000256" key="6">
    <source>
        <dbReference type="RuleBase" id="RU361187"/>
    </source>
</evidence>
<name>A0A1Y1UHK6_9TREE</name>
<organism evidence="8 9">
    <name type="scientific">Kockovaella imperatae</name>
    <dbReference type="NCBI Taxonomy" id="4999"/>
    <lineage>
        <taxon>Eukaryota</taxon>
        <taxon>Fungi</taxon>
        <taxon>Dikarya</taxon>
        <taxon>Basidiomycota</taxon>
        <taxon>Agaricomycotina</taxon>
        <taxon>Tremellomycetes</taxon>
        <taxon>Tremellales</taxon>
        <taxon>Cuniculitremaceae</taxon>
        <taxon>Kockovaella</taxon>
    </lineage>
</organism>
<accession>A0A1Y1UHK6</accession>
<dbReference type="AlphaFoldDB" id="A0A1Y1UHK6"/>
<comment type="caution">
    <text evidence="8">The sequence shown here is derived from an EMBL/GenBank/DDBJ whole genome shotgun (WGS) entry which is preliminary data.</text>
</comment>
<feature type="active site" description="Proton donor" evidence="4">
    <location>
        <position position="196"/>
    </location>
</feature>
<evidence type="ECO:0000256" key="1">
    <source>
        <dbReference type="ARBA" id="ARBA00009865"/>
    </source>
</evidence>
<evidence type="ECO:0000259" key="7">
    <source>
        <dbReference type="Pfam" id="PF17851"/>
    </source>
</evidence>
<keyword evidence="3 6" id="KW-0326">Glycosidase</keyword>
<reference evidence="8 9" key="1">
    <citation type="submission" date="2017-03" db="EMBL/GenBank/DDBJ databases">
        <title>Widespread Adenine N6-methylation of Active Genes in Fungi.</title>
        <authorList>
            <consortium name="DOE Joint Genome Institute"/>
            <person name="Mondo S.J."/>
            <person name="Dannebaum R.O."/>
            <person name="Kuo R.C."/>
            <person name="Louie K.B."/>
            <person name="Bewick A.J."/>
            <person name="Labutti K."/>
            <person name="Haridas S."/>
            <person name="Kuo A."/>
            <person name="Salamov A."/>
            <person name="Ahrendt S.R."/>
            <person name="Lau R."/>
            <person name="Bowen B.P."/>
            <person name="Lipzen A."/>
            <person name="Sullivan W."/>
            <person name="Andreopoulos W.B."/>
            <person name="Clum A."/>
            <person name="Lindquist E."/>
            <person name="Daum C."/>
            <person name="Northen T.R."/>
            <person name="Ramamoorthy G."/>
            <person name="Schmitz R.J."/>
            <person name="Gryganskyi A."/>
            <person name="Culley D."/>
            <person name="Magnuson J."/>
            <person name="James T.Y."/>
            <person name="O'Malley M.A."/>
            <person name="Stajich J.E."/>
            <person name="Spatafora J.W."/>
            <person name="Visel A."/>
            <person name="Grigoriev I.V."/>
        </authorList>
    </citation>
    <scope>NUCLEOTIDE SEQUENCE [LARGE SCALE GENOMIC DNA]</scope>
    <source>
        <strain evidence="8 9">NRRL Y-17943</strain>
    </source>
</reference>
<dbReference type="GO" id="GO:0005975">
    <property type="term" value="P:carbohydrate metabolic process"/>
    <property type="evidence" value="ECO:0007669"/>
    <property type="project" value="InterPro"/>
</dbReference>
<evidence type="ECO:0000256" key="2">
    <source>
        <dbReference type="ARBA" id="ARBA00022801"/>
    </source>
</evidence>
<dbReference type="PANTHER" id="PTHR42812:SF16">
    <property type="entry name" value="HYDROLASE, PUTATIVE (AFU_ORTHOLOGUE AFUA_7G06110)-RELATED"/>
    <property type="match status" value="1"/>
</dbReference>
<comment type="similarity">
    <text evidence="1 6">Belongs to the glycosyl hydrolase 43 family.</text>
</comment>
<dbReference type="GeneID" id="33559904"/>
<dbReference type="Gene3D" id="2.115.10.20">
    <property type="entry name" value="Glycosyl hydrolase domain, family 43"/>
    <property type="match status" value="1"/>
</dbReference>
<evidence type="ECO:0000313" key="9">
    <source>
        <dbReference type="Proteomes" id="UP000193218"/>
    </source>
</evidence>
<dbReference type="SUPFAM" id="SSF49899">
    <property type="entry name" value="Concanavalin A-like lectins/glucanases"/>
    <property type="match status" value="1"/>
</dbReference>
<feature type="domain" description="Beta-xylosidase C-terminal Concanavalin A-like" evidence="7">
    <location>
        <begin position="356"/>
        <end position="544"/>
    </location>
</feature>
<dbReference type="GO" id="GO:0004553">
    <property type="term" value="F:hydrolase activity, hydrolyzing O-glycosyl compounds"/>
    <property type="evidence" value="ECO:0007669"/>
    <property type="project" value="InterPro"/>
</dbReference>
<dbReference type="SUPFAM" id="SSF75005">
    <property type="entry name" value="Arabinanase/levansucrase/invertase"/>
    <property type="match status" value="1"/>
</dbReference>
<dbReference type="Pfam" id="PF17851">
    <property type="entry name" value="GH43_C2"/>
    <property type="match status" value="1"/>
</dbReference>
<evidence type="ECO:0000256" key="5">
    <source>
        <dbReference type="PIRSR" id="PIRSR606710-2"/>
    </source>
</evidence>
<dbReference type="RefSeq" id="XP_021871499.1">
    <property type="nucleotide sequence ID" value="XM_022018095.1"/>
</dbReference>
<dbReference type="InterPro" id="IPR023296">
    <property type="entry name" value="Glyco_hydro_beta-prop_sf"/>
</dbReference>
<dbReference type="STRING" id="4999.A0A1Y1UHK6"/>
<dbReference type="InterPro" id="IPR013320">
    <property type="entry name" value="ConA-like_dom_sf"/>
</dbReference>
<dbReference type="InterPro" id="IPR006710">
    <property type="entry name" value="Glyco_hydro_43"/>
</dbReference>
<feature type="active site" description="Proton acceptor" evidence="4">
    <location>
        <position position="15"/>
    </location>
</feature>
<feature type="site" description="Important for catalytic activity, responsible for pKa modulation of the active site Glu and correct orientation of both the proton donor and substrate" evidence="5">
    <location>
        <position position="136"/>
    </location>
</feature>